<dbReference type="InterPro" id="IPR029903">
    <property type="entry name" value="RmlD-like-bd"/>
</dbReference>
<comment type="similarity">
    <text evidence="2 6">Belongs to the dTDP-4-dehydrorhamnose reductase family.</text>
</comment>
<dbReference type="EMBL" id="CP002831">
    <property type="protein sequence ID" value="AFC23638.1"/>
    <property type="molecule type" value="Genomic_DNA"/>
</dbReference>
<dbReference type="PANTHER" id="PTHR10491">
    <property type="entry name" value="DTDP-4-DEHYDRORHAMNOSE REDUCTASE"/>
    <property type="match status" value="1"/>
</dbReference>
<reference evidence="8 9" key="1">
    <citation type="journal article" date="2012" name="Stand. Genomic Sci.">
        <title>Complete genome sequencing and analysis of Saprospira grandis str. Lewin, a predatory marine bacterium.</title>
        <authorList>
            <person name="Saw J.H."/>
            <person name="Yuryev A."/>
            <person name="Kanbe M."/>
            <person name="Hou S."/>
            <person name="Young A.G."/>
            <person name="Aizawa S."/>
            <person name="Alam M."/>
        </authorList>
    </citation>
    <scope>NUCLEOTIDE SEQUENCE [LARGE SCALE GENOMIC DNA]</scope>
    <source>
        <strain evidence="8 9">Lewin</strain>
    </source>
</reference>
<proteinExistence type="inferred from homology"/>
<keyword evidence="9" id="KW-1185">Reference proteome</keyword>
<evidence type="ECO:0000259" key="7">
    <source>
        <dbReference type="Pfam" id="PF04321"/>
    </source>
</evidence>
<dbReference type="Proteomes" id="UP000007519">
    <property type="component" value="Chromosome"/>
</dbReference>
<dbReference type="OrthoDB" id="9803892at2"/>
<dbReference type="HOGENOM" id="CLU_045518_1_2_10"/>
<comment type="catalytic activity">
    <reaction evidence="5">
        <text>dTDP-beta-L-rhamnose + NADP(+) = dTDP-4-dehydro-beta-L-rhamnose + NADPH + H(+)</text>
        <dbReference type="Rhea" id="RHEA:21796"/>
        <dbReference type="ChEBI" id="CHEBI:15378"/>
        <dbReference type="ChEBI" id="CHEBI:57510"/>
        <dbReference type="ChEBI" id="CHEBI:57783"/>
        <dbReference type="ChEBI" id="CHEBI:58349"/>
        <dbReference type="ChEBI" id="CHEBI:62830"/>
        <dbReference type="EC" id="1.1.1.133"/>
    </reaction>
</comment>
<dbReference type="RefSeq" id="WP_015691289.1">
    <property type="nucleotide sequence ID" value="NC_016940.1"/>
</dbReference>
<dbReference type="SUPFAM" id="SSF51735">
    <property type="entry name" value="NAD(P)-binding Rossmann-fold domains"/>
    <property type="match status" value="1"/>
</dbReference>
<dbReference type="EC" id="1.1.1.133" evidence="3 6"/>
<dbReference type="GO" id="GO:0019305">
    <property type="term" value="P:dTDP-rhamnose biosynthetic process"/>
    <property type="evidence" value="ECO:0007669"/>
    <property type="project" value="UniProtKB-UniPathway"/>
</dbReference>
<evidence type="ECO:0000256" key="6">
    <source>
        <dbReference type="RuleBase" id="RU364082"/>
    </source>
</evidence>
<evidence type="ECO:0000256" key="1">
    <source>
        <dbReference type="ARBA" id="ARBA00004781"/>
    </source>
</evidence>
<organism evidence="8 9">
    <name type="scientific">Saprospira grandis (strain Lewin)</name>
    <dbReference type="NCBI Taxonomy" id="984262"/>
    <lineage>
        <taxon>Bacteria</taxon>
        <taxon>Pseudomonadati</taxon>
        <taxon>Bacteroidota</taxon>
        <taxon>Saprospiria</taxon>
        <taxon>Saprospirales</taxon>
        <taxon>Saprospiraceae</taxon>
        <taxon>Saprospira</taxon>
    </lineage>
</organism>
<dbReference type="UniPathway" id="UPA00124"/>
<dbReference type="CDD" id="cd05254">
    <property type="entry name" value="dTDP_HR_like_SDR_e"/>
    <property type="match status" value="1"/>
</dbReference>
<evidence type="ECO:0000256" key="3">
    <source>
        <dbReference type="ARBA" id="ARBA00012929"/>
    </source>
</evidence>
<evidence type="ECO:0000256" key="4">
    <source>
        <dbReference type="ARBA" id="ARBA00017099"/>
    </source>
</evidence>
<dbReference type="STRING" id="984262.SGRA_0902"/>
<evidence type="ECO:0000256" key="5">
    <source>
        <dbReference type="ARBA" id="ARBA00048200"/>
    </source>
</evidence>
<evidence type="ECO:0000313" key="9">
    <source>
        <dbReference type="Proteomes" id="UP000007519"/>
    </source>
</evidence>
<name>H6L2I0_SAPGL</name>
<keyword evidence="6" id="KW-0521">NADP</keyword>
<dbReference type="InterPro" id="IPR005913">
    <property type="entry name" value="dTDP_dehydrorham_reduct"/>
</dbReference>
<dbReference type="Pfam" id="PF04321">
    <property type="entry name" value="RmlD_sub_bind"/>
    <property type="match status" value="1"/>
</dbReference>
<dbReference type="Gene3D" id="3.40.50.720">
    <property type="entry name" value="NAD(P)-binding Rossmann-like Domain"/>
    <property type="match status" value="1"/>
</dbReference>
<dbReference type="KEGG" id="sgn:SGRA_0902"/>
<dbReference type="AlphaFoldDB" id="H6L2I0"/>
<dbReference type="NCBIfam" id="TIGR01214">
    <property type="entry name" value="rmlD"/>
    <property type="match status" value="1"/>
</dbReference>
<dbReference type="GO" id="GO:0008831">
    <property type="term" value="F:dTDP-4-dehydrorhamnose reductase activity"/>
    <property type="evidence" value="ECO:0007669"/>
    <property type="project" value="UniProtKB-EC"/>
</dbReference>
<dbReference type="InterPro" id="IPR036291">
    <property type="entry name" value="NAD(P)-bd_dom_sf"/>
</dbReference>
<comment type="pathway">
    <text evidence="1 6">Carbohydrate biosynthesis; dTDP-L-rhamnose biosynthesis.</text>
</comment>
<comment type="function">
    <text evidence="6">Catalyzes the reduction of dTDP-6-deoxy-L-lyxo-4-hexulose to yield dTDP-L-rhamnose.</text>
</comment>
<dbReference type="GO" id="GO:0005829">
    <property type="term" value="C:cytosol"/>
    <property type="evidence" value="ECO:0007669"/>
    <property type="project" value="TreeGrafter"/>
</dbReference>
<accession>H6L2I0</accession>
<keyword evidence="6 8" id="KW-0560">Oxidoreductase</keyword>
<dbReference type="PANTHER" id="PTHR10491:SF4">
    <property type="entry name" value="METHIONINE ADENOSYLTRANSFERASE 2 SUBUNIT BETA"/>
    <property type="match status" value="1"/>
</dbReference>
<dbReference type="Gene3D" id="3.90.25.10">
    <property type="entry name" value="UDP-galactose 4-epimerase, domain 1"/>
    <property type="match status" value="1"/>
</dbReference>
<protein>
    <recommendedName>
        <fullName evidence="4 6">dTDP-4-dehydrorhamnose reductase</fullName>
        <ecNumber evidence="3 6">1.1.1.133</ecNumber>
    </recommendedName>
</protein>
<evidence type="ECO:0000313" key="8">
    <source>
        <dbReference type="EMBL" id="AFC23638.1"/>
    </source>
</evidence>
<evidence type="ECO:0000256" key="2">
    <source>
        <dbReference type="ARBA" id="ARBA00010944"/>
    </source>
</evidence>
<feature type="domain" description="RmlD-like substrate binding" evidence="7">
    <location>
        <begin position="4"/>
        <end position="290"/>
    </location>
</feature>
<sequence>MIKNILITGAEGQLGSEIQALVMNQKALRLLAGGQYHFTDQSTLDITDAEAVYTYMQQYKIDYCINCAAYTAVDKAEEQEELAQLVNVEGPRNLAKAAAALGAKLVHISTDYVYAGIASGPIRETAATDPQGVYGRTKLAGEQAVLAELPDALIIRTAWVYSSFGHNFVKTMLRLGQERPSLSVVADQIGSPTFAGDLAEAILRILGQEESPSGLYHYSNEGVASWYDFAHAIFELAQIDCALQPIDTKDYPTPAKRPAFSLLHKGKIKNDFALAIPHWRESLARMLKTLRY</sequence>
<gene>
    <name evidence="8" type="primary">rfbD</name>
    <name evidence="8" type="ordered locus">SGRA_0902</name>
</gene>
<dbReference type="eggNOG" id="COG1091">
    <property type="taxonomic scope" value="Bacteria"/>
</dbReference>